<evidence type="ECO:0000313" key="2">
    <source>
        <dbReference type="Proteomes" id="UP000182152"/>
    </source>
</evidence>
<protein>
    <submittedName>
        <fullName evidence="1">Uncharacterized protein</fullName>
    </submittedName>
</protein>
<evidence type="ECO:0000313" key="1">
    <source>
        <dbReference type="EMBL" id="OJG82849.1"/>
    </source>
</evidence>
<organism evidence="1 2">
    <name type="scientific">Enterococcus ratti</name>
    <dbReference type="NCBI Taxonomy" id="150033"/>
    <lineage>
        <taxon>Bacteria</taxon>
        <taxon>Bacillati</taxon>
        <taxon>Bacillota</taxon>
        <taxon>Bacilli</taxon>
        <taxon>Lactobacillales</taxon>
        <taxon>Enterococcaceae</taxon>
        <taxon>Enterococcus</taxon>
    </lineage>
</organism>
<dbReference type="EMBL" id="JXLB01000007">
    <property type="protein sequence ID" value="OJG82849.1"/>
    <property type="molecule type" value="Genomic_DNA"/>
</dbReference>
<reference evidence="1 2" key="1">
    <citation type="submission" date="2014-12" db="EMBL/GenBank/DDBJ databases">
        <title>Draft genome sequences of 29 type strains of Enterococci.</title>
        <authorList>
            <person name="Zhong Z."/>
            <person name="Sun Z."/>
            <person name="Liu W."/>
            <person name="Zhang W."/>
            <person name="Zhang H."/>
        </authorList>
    </citation>
    <scope>NUCLEOTIDE SEQUENCE [LARGE SCALE GENOMIC DNA]</scope>
    <source>
        <strain evidence="1 2">DSM 15687</strain>
    </source>
</reference>
<dbReference type="Proteomes" id="UP000182152">
    <property type="component" value="Unassembled WGS sequence"/>
</dbReference>
<comment type="caution">
    <text evidence="1">The sequence shown here is derived from an EMBL/GenBank/DDBJ whole genome shotgun (WGS) entry which is preliminary data.</text>
</comment>
<keyword evidence="2" id="KW-1185">Reference proteome</keyword>
<accession>A0A1L8WPA2</accession>
<name>A0A1L8WPA2_9ENTE</name>
<dbReference type="STRING" id="150033.RV14_GL002141"/>
<dbReference type="RefSeq" id="WP_071855148.1">
    <property type="nucleotide sequence ID" value="NZ_JXLB01000007.1"/>
</dbReference>
<dbReference type="AlphaFoldDB" id="A0A1L8WPA2"/>
<proteinExistence type="predicted"/>
<gene>
    <name evidence="1" type="ORF">RV14_GL002141</name>
</gene>
<sequence length="93" mass="10753">MKRELTEKEQFQHGDIVRIVSHTRNCGIDQTVFTAIVVDTKEYGLIAIPQDFQGMMYNAAGKGSAWELEIEWLLDYDVEIYLLERFNELLGVV</sequence>
<dbReference type="OrthoDB" id="2186811at2"/>